<feature type="domain" description="Methyltransferase type 11" evidence="4">
    <location>
        <begin position="90"/>
        <end position="169"/>
    </location>
</feature>
<evidence type="ECO:0000313" key="6">
    <source>
        <dbReference type="Proteomes" id="UP000198226"/>
    </source>
</evidence>
<dbReference type="Pfam" id="PF08241">
    <property type="entry name" value="Methyltransf_11"/>
    <property type="match status" value="1"/>
</dbReference>
<name>A0A120F8G2_9ACTN</name>
<dbReference type="InterPro" id="IPR013216">
    <property type="entry name" value="Methyltransf_11"/>
</dbReference>
<evidence type="ECO:0000256" key="1">
    <source>
        <dbReference type="ARBA" id="ARBA00008361"/>
    </source>
</evidence>
<keyword evidence="6" id="KW-1185">Reference proteome</keyword>
<dbReference type="GO" id="GO:0032259">
    <property type="term" value="P:methylation"/>
    <property type="evidence" value="ECO:0007669"/>
    <property type="project" value="UniProtKB-KW"/>
</dbReference>
<dbReference type="EMBL" id="LT607752">
    <property type="protein sequence ID" value="SCG36472.1"/>
    <property type="molecule type" value="Genomic_DNA"/>
</dbReference>
<evidence type="ECO:0000256" key="2">
    <source>
        <dbReference type="ARBA" id="ARBA00022603"/>
    </source>
</evidence>
<dbReference type="AlphaFoldDB" id="A0A120F8G2"/>
<gene>
    <name evidence="5" type="ORF">GA0070623_0206</name>
</gene>
<organism evidence="5 6">
    <name type="scientific">Micromonospora rifamycinica</name>
    <dbReference type="NCBI Taxonomy" id="291594"/>
    <lineage>
        <taxon>Bacteria</taxon>
        <taxon>Bacillati</taxon>
        <taxon>Actinomycetota</taxon>
        <taxon>Actinomycetes</taxon>
        <taxon>Micromonosporales</taxon>
        <taxon>Micromonosporaceae</taxon>
        <taxon>Micromonospora</taxon>
    </lineage>
</organism>
<dbReference type="InterPro" id="IPR029063">
    <property type="entry name" value="SAM-dependent_MTases_sf"/>
</dbReference>
<dbReference type="PANTHER" id="PTHR44942:SF4">
    <property type="entry name" value="METHYLTRANSFERASE TYPE 11 DOMAIN-CONTAINING PROTEIN"/>
    <property type="match status" value="1"/>
</dbReference>
<dbReference type="Proteomes" id="UP000198226">
    <property type="component" value="Chromosome I"/>
</dbReference>
<sequence>MAIMVEVFGEVAADYDEIRPGYPAALAGAILAYHGGPPARLVEVGAGTGLATALLVGLVAADGGAASTGRAADLTGPGPAVPAGRESGAAEAVAPGPARVTCIEPDARMAAVLTARFPDVEVVVTRFEQWSPPSGGVPLLACALAWHWLDPATRNRRAYDALAPGGTLAVFAHRYDYVDPARSAAIRAAFESVDPVPHHDQPEDWFHTDITASGLFTDVRTVAFRRAVPLDTAAYQRLVGTFSPQLRRPPELRERVLSAIGAAVDGFGGTVTLDLRTTLVLARRAAGGETGGRVVSIRPGSRST</sequence>
<dbReference type="Gene3D" id="3.40.50.150">
    <property type="entry name" value="Vaccinia Virus protein VP39"/>
    <property type="match status" value="1"/>
</dbReference>
<dbReference type="InterPro" id="IPR051052">
    <property type="entry name" value="Diverse_substrate_MTase"/>
</dbReference>
<protein>
    <recommendedName>
        <fullName evidence="4">Methyltransferase type 11 domain-containing protein</fullName>
    </recommendedName>
</protein>
<evidence type="ECO:0000256" key="3">
    <source>
        <dbReference type="ARBA" id="ARBA00022679"/>
    </source>
</evidence>
<keyword evidence="2" id="KW-0489">Methyltransferase</keyword>
<dbReference type="OrthoDB" id="9797252at2"/>
<dbReference type="PANTHER" id="PTHR44942">
    <property type="entry name" value="METHYLTRANSF_11 DOMAIN-CONTAINING PROTEIN"/>
    <property type="match status" value="1"/>
</dbReference>
<evidence type="ECO:0000259" key="4">
    <source>
        <dbReference type="Pfam" id="PF08241"/>
    </source>
</evidence>
<dbReference type="SUPFAM" id="SSF53335">
    <property type="entry name" value="S-adenosyl-L-methionine-dependent methyltransferases"/>
    <property type="match status" value="1"/>
</dbReference>
<keyword evidence="3" id="KW-0808">Transferase</keyword>
<comment type="similarity">
    <text evidence="1">Belongs to the methyltransferase superfamily.</text>
</comment>
<evidence type="ECO:0000313" key="5">
    <source>
        <dbReference type="EMBL" id="SCG36472.1"/>
    </source>
</evidence>
<proteinExistence type="inferred from homology"/>
<accession>A0A120F8G2</accession>
<reference evidence="6" key="1">
    <citation type="submission" date="2016-06" db="EMBL/GenBank/DDBJ databases">
        <authorList>
            <person name="Varghese N."/>
            <person name="Submissions Spin"/>
        </authorList>
    </citation>
    <scope>NUCLEOTIDE SEQUENCE [LARGE SCALE GENOMIC DNA]</scope>
    <source>
        <strain evidence="6">DSM 44983</strain>
    </source>
</reference>
<dbReference type="GO" id="GO:0008757">
    <property type="term" value="F:S-adenosylmethionine-dependent methyltransferase activity"/>
    <property type="evidence" value="ECO:0007669"/>
    <property type="project" value="InterPro"/>
</dbReference>
<dbReference type="RefSeq" id="WP_067309293.1">
    <property type="nucleotide sequence ID" value="NZ_LRMV01000075.1"/>
</dbReference>